<protein>
    <recommendedName>
        <fullName evidence="6">Copper-containing nitrite reductase</fullName>
        <ecNumber evidence="5">1.7.2.1</ecNumber>
    </recommendedName>
</protein>
<keyword evidence="8" id="KW-0677">Repeat</keyword>
<dbReference type="InterPro" id="IPR028096">
    <property type="entry name" value="EfeO_Cupredoxin"/>
</dbReference>
<dbReference type="Pfam" id="PF07732">
    <property type="entry name" value="Cu-oxidase_3"/>
    <property type="match status" value="1"/>
</dbReference>
<keyword evidence="14" id="KW-0812">Transmembrane</keyword>
<keyword evidence="18" id="KW-1185">Reference proteome</keyword>
<accession>A0A9X5FKC5</accession>
<evidence type="ECO:0000256" key="14">
    <source>
        <dbReference type="SAM" id="Phobius"/>
    </source>
</evidence>
<feature type="transmembrane region" description="Helical" evidence="14">
    <location>
        <begin position="357"/>
        <end position="373"/>
    </location>
</feature>
<dbReference type="PRINTS" id="PR00695">
    <property type="entry name" value="CUNO2RDTASE"/>
</dbReference>
<evidence type="ECO:0000256" key="1">
    <source>
        <dbReference type="ARBA" id="ARBA00001960"/>
    </source>
</evidence>
<evidence type="ECO:0000256" key="10">
    <source>
        <dbReference type="ARBA" id="ARBA00023008"/>
    </source>
</evidence>
<feature type="binding site" description="type 1 copper site" evidence="12">
    <location>
        <position position="713"/>
    </location>
    <ligand>
        <name>Cu cation</name>
        <dbReference type="ChEBI" id="CHEBI:23378"/>
        <label>1</label>
    </ligand>
</feature>
<feature type="transmembrane region" description="Helical" evidence="14">
    <location>
        <begin position="218"/>
        <end position="238"/>
    </location>
</feature>
<evidence type="ECO:0000256" key="4">
    <source>
        <dbReference type="ARBA" id="ARBA00011233"/>
    </source>
</evidence>
<feature type="transmembrane region" description="Helical" evidence="14">
    <location>
        <begin position="110"/>
        <end position="131"/>
    </location>
</feature>
<feature type="domain" description="Plastocyanin-like" evidence="15">
    <location>
        <begin position="628"/>
        <end position="736"/>
    </location>
</feature>
<feature type="transmembrane region" description="Helical" evidence="14">
    <location>
        <begin position="143"/>
        <end position="165"/>
    </location>
</feature>
<evidence type="ECO:0000313" key="18">
    <source>
        <dbReference type="Proteomes" id="UP000774283"/>
    </source>
</evidence>
<dbReference type="PANTHER" id="PTHR11709">
    <property type="entry name" value="MULTI-COPPER OXIDASE"/>
    <property type="match status" value="1"/>
</dbReference>
<dbReference type="AlphaFoldDB" id="A0A9X5FKC5"/>
<evidence type="ECO:0000256" key="5">
    <source>
        <dbReference type="ARBA" id="ARBA00011882"/>
    </source>
</evidence>
<evidence type="ECO:0000256" key="13">
    <source>
        <dbReference type="SAM" id="MobiDB-lite"/>
    </source>
</evidence>
<dbReference type="Gene3D" id="2.60.40.420">
    <property type="entry name" value="Cupredoxins - blue copper proteins"/>
    <property type="match status" value="3"/>
</dbReference>
<feature type="transmembrane region" description="Helical" evidence="14">
    <location>
        <begin position="244"/>
        <end position="263"/>
    </location>
</feature>
<comment type="cofactor">
    <cofactor evidence="2 12">
        <name>Cu(2+)</name>
        <dbReference type="ChEBI" id="CHEBI:29036"/>
    </cofactor>
</comment>
<evidence type="ECO:0000256" key="7">
    <source>
        <dbReference type="ARBA" id="ARBA00022723"/>
    </source>
</evidence>
<evidence type="ECO:0000256" key="8">
    <source>
        <dbReference type="ARBA" id="ARBA00022737"/>
    </source>
</evidence>
<keyword evidence="9" id="KW-0560">Oxidoreductase</keyword>
<evidence type="ECO:0000256" key="6">
    <source>
        <dbReference type="ARBA" id="ARBA00017290"/>
    </source>
</evidence>
<evidence type="ECO:0000313" key="17">
    <source>
        <dbReference type="EMBL" id="NKX93683.1"/>
    </source>
</evidence>
<comment type="catalytic activity">
    <reaction evidence="11">
        <text>nitric oxide + Fe(III)-[cytochrome c] + H2O = Fe(II)-[cytochrome c] + nitrite + 2 H(+)</text>
        <dbReference type="Rhea" id="RHEA:15233"/>
        <dbReference type="Rhea" id="RHEA-COMP:10350"/>
        <dbReference type="Rhea" id="RHEA-COMP:14399"/>
        <dbReference type="ChEBI" id="CHEBI:15377"/>
        <dbReference type="ChEBI" id="CHEBI:15378"/>
        <dbReference type="ChEBI" id="CHEBI:16301"/>
        <dbReference type="ChEBI" id="CHEBI:16480"/>
        <dbReference type="ChEBI" id="CHEBI:29033"/>
        <dbReference type="ChEBI" id="CHEBI:29034"/>
        <dbReference type="EC" id="1.7.2.1"/>
    </reaction>
</comment>
<dbReference type="SUPFAM" id="SSF49503">
    <property type="entry name" value="Cupredoxins"/>
    <property type="match status" value="3"/>
</dbReference>
<feature type="binding site" description="type 1 copper site" evidence="12">
    <location>
        <position position="714"/>
    </location>
    <ligand>
        <name>Cu cation</name>
        <dbReference type="ChEBI" id="CHEBI:23378"/>
        <label>1</label>
    </ligand>
</feature>
<feature type="domain" description="EfeO-type cupredoxin-like" evidence="16">
    <location>
        <begin position="475"/>
        <end position="538"/>
    </location>
</feature>
<feature type="binding site" description="type 1 copper site" evidence="12">
    <location>
        <position position="867"/>
    </location>
    <ligand>
        <name>Cu cation</name>
        <dbReference type="ChEBI" id="CHEBI:23378"/>
        <label>1</label>
    </ligand>
</feature>
<feature type="transmembrane region" description="Helical" evidence="14">
    <location>
        <begin position="311"/>
        <end position="336"/>
    </location>
</feature>
<feature type="transmembrane region" description="Helical" evidence="14">
    <location>
        <begin position="185"/>
        <end position="206"/>
    </location>
</feature>
<evidence type="ECO:0000259" key="15">
    <source>
        <dbReference type="Pfam" id="PF07732"/>
    </source>
</evidence>
<organism evidence="17 18">
    <name type="scientific">Sanguibacter hominis ATCC BAA-789</name>
    <dbReference type="NCBI Taxonomy" id="1312740"/>
    <lineage>
        <taxon>Bacteria</taxon>
        <taxon>Bacillati</taxon>
        <taxon>Actinomycetota</taxon>
        <taxon>Actinomycetes</taxon>
        <taxon>Micrococcales</taxon>
        <taxon>Sanguibacteraceae</taxon>
        <taxon>Sanguibacter</taxon>
    </lineage>
</organism>
<dbReference type="Pfam" id="PF13473">
    <property type="entry name" value="Cupredoxin_1"/>
    <property type="match status" value="1"/>
</dbReference>
<comment type="similarity">
    <text evidence="3">Belongs to the multicopper oxidase family.</text>
</comment>
<dbReference type="InterPro" id="IPR011707">
    <property type="entry name" value="Cu-oxidase-like_N"/>
</dbReference>
<comment type="subunit">
    <text evidence="4">Homotrimer.</text>
</comment>
<keyword evidence="7 12" id="KW-0479">Metal-binding</keyword>
<dbReference type="InterPro" id="IPR008972">
    <property type="entry name" value="Cupredoxin"/>
</dbReference>
<dbReference type="RefSeq" id="WP_168447748.1">
    <property type="nucleotide sequence ID" value="NZ_JAAXOW010000003.1"/>
</dbReference>
<feature type="binding site" description="type 1 copper site" evidence="12">
    <location>
        <position position="727"/>
    </location>
    <ligand>
        <name>Cu cation</name>
        <dbReference type="ChEBI" id="CHEBI:23378"/>
        <label>1</label>
    </ligand>
</feature>
<comment type="cofactor">
    <cofactor evidence="1 12">
        <name>Cu(+)</name>
        <dbReference type="ChEBI" id="CHEBI:49552"/>
    </cofactor>
</comment>
<evidence type="ECO:0000256" key="3">
    <source>
        <dbReference type="ARBA" id="ARBA00010609"/>
    </source>
</evidence>
<name>A0A9X5FKC5_9MICO</name>
<proteinExistence type="inferred from homology"/>
<feature type="transmembrane region" description="Helical" evidence="14">
    <location>
        <begin position="379"/>
        <end position="402"/>
    </location>
</feature>
<evidence type="ECO:0000256" key="2">
    <source>
        <dbReference type="ARBA" id="ARBA00001973"/>
    </source>
</evidence>
<dbReference type="CDD" id="cd04208">
    <property type="entry name" value="CuRO_2_CuNIR"/>
    <property type="match status" value="1"/>
</dbReference>
<keyword evidence="14" id="KW-0472">Membrane</keyword>
<feature type="compositionally biased region" description="Low complexity" evidence="13">
    <location>
        <begin position="456"/>
        <end position="475"/>
    </location>
</feature>
<evidence type="ECO:0000256" key="9">
    <source>
        <dbReference type="ARBA" id="ARBA00023002"/>
    </source>
</evidence>
<reference evidence="17 18" key="1">
    <citation type="submission" date="2020-04" db="EMBL/GenBank/DDBJ databases">
        <title>MicrobeNet Type strains.</title>
        <authorList>
            <person name="Nicholson A.C."/>
        </authorList>
    </citation>
    <scope>NUCLEOTIDE SEQUENCE [LARGE SCALE GENOMIC DNA]</scope>
    <source>
        <strain evidence="17 18">ATCC BAA-789</strain>
    </source>
</reference>
<comment type="caution">
    <text evidence="17">The sequence shown here is derived from an EMBL/GenBank/DDBJ whole genome shotgun (WGS) entry which is preliminary data.</text>
</comment>
<evidence type="ECO:0000256" key="12">
    <source>
        <dbReference type="PIRSR" id="PIRSR601287-1"/>
    </source>
</evidence>
<evidence type="ECO:0000256" key="11">
    <source>
        <dbReference type="ARBA" id="ARBA00049340"/>
    </source>
</evidence>
<dbReference type="CDD" id="cd11020">
    <property type="entry name" value="CuRO_1_CuNIR"/>
    <property type="match status" value="1"/>
</dbReference>
<sequence>MTATPSPRPLSARSTWHLGANAPVVAWLAATVVVAVAHREIPASTWLLVHMTLLGAVTNAVCVWSAHFADALLRRRVTPASRRWQAARLVVLNVGVVTTVTGMVTSRWTATLVGAVLVGLAVAAHAVTLWLQSRSALAPRFLVCVRFYVAAGTLLPLGAALGVLLARGGAATGWHVRLVLAHAGLNLLGFVGLTVLGTLVTLWPTMLRTAMDATAPRAAGRTLALMLAGLAFGAGGALVGVRAVAAAGVLVYVGGVVVSLVPMVTSARRRPPSSFATWSTAAATTWLVGSLATLVVLLLVSPTWEVVATRVGALVAPLVGGFAAQLVLGALTYLVPVVLGGGPATVRATGARLESGAVVRVVVANGGLLLFVLPGSSTLAALASIAALVALASFLPVLGLALRDHRRARRTVAAGGDLPRAAEPAPPRRPTGALVAGVSVLLLVVAGATALDPPVRPATSAAATGAEPAGVTPTGRTTTVAIETRDMTFIPSQITVPAGDRLVLTITNTDTTTVHDLALDTGHHSGRIGVGETVTLDVGVVDRTIEGWCTIVGHKQSGMRLTIVPTGVPTATVGGHPGHATAGTGQPTASAAADIDLSRAPAPGFEARDPRVAPATDEKVHRITLEVTDQLTEVAPGVTQTLWTFGGSAPGPVIRGKVGDRFEITLVNDGSIGHSIDFHAGALAPDEPMRTIAPGETLTYRFTATRSGIWMYHCSTAPMSAHIANGMMGAVVIDPPDLAPVDHELVLVQSEMYLGPQGGEVDAERVGSGHPDLVVFNGYADGYLHDPVEVRAGDRVRVWVLAAGPNVGSSFHVVGGQFDTVFHEGAYRLRPGGAEQGGAQALGLTVAQGGFVELELPEAGTYPFVTHVMSDAERGARGAFVVAP</sequence>
<feature type="transmembrane region" description="Helical" evidence="14">
    <location>
        <begin position="43"/>
        <end position="66"/>
    </location>
</feature>
<evidence type="ECO:0000259" key="16">
    <source>
        <dbReference type="Pfam" id="PF13473"/>
    </source>
</evidence>
<dbReference type="PANTHER" id="PTHR11709:SF394">
    <property type="entry name" value="FI03373P-RELATED"/>
    <property type="match status" value="1"/>
</dbReference>
<feature type="region of interest" description="Disordered" evidence="13">
    <location>
        <begin position="456"/>
        <end position="476"/>
    </location>
</feature>
<dbReference type="EC" id="1.7.2.1" evidence="5"/>
<dbReference type="Proteomes" id="UP000774283">
    <property type="component" value="Unassembled WGS sequence"/>
</dbReference>
<dbReference type="GO" id="GO:0050421">
    <property type="term" value="F:nitrite reductase (NO-forming) activity"/>
    <property type="evidence" value="ECO:0007669"/>
    <property type="project" value="UniProtKB-EC"/>
</dbReference>
<feature type="binding site" description="type 1 copper site" evidence="12">
    <location>
        <position position="674"/>
    </location>
    <ligand>
        <name>Cu cation</name>
        <dbReference type="ChEBI" id="CHEBI:23378"/>
        <label>1</label>
    </ligand>
</feature>
<keyword evidence="10 12" id="KW-0186">Copper</keyword>
<feature type="transmembrane region" description="Helical" evidence="14">
    <location>
        <begin position="433"/>
        <end position="451"/>
    </location>
</feature>
<dbReference type="GO" id="GO:0005507">
    <property type="term" value="F:copper ion binding"/>
    <property type="evidence" value="ECO:0007669"/>
    <property type="project" value="InterPro"/>
</dbReference>
<feature type="transmembrane region" description="Helical" evidence="14">
    <location>
        <begin position="18"/>
        <end position="37"/>
    </location>
</feature>
<feature type="transmembrane region" description="Helical" evidence="14">
    <location>
        <begin position="275"/>
        <end position="299"/>
    </location>
</feature>
<dbReference type="InterPro" id="IPR045087">
    <property type="entry name" value="Cu-oxidase_fam"/>
</dbReference>
<feature type="binding site" description="type 1 copper site" evidence="12">
    <location>
        <position position="679"/>
    </location>
    <ligand>
        <name>Cu cation</name>
        <dbReference type="ChEBI" id="CHEBI:23378"/>
        <label>1</label>
    </ligand>
</feature>
<keyword evidence="14" id="KW-1133">Transmembrane helix</keyword>
<feature type="binding site" description="type 1 copper site" evidence="12">
    <location>
        <position position="722"/>
    </location>
    <ligand>
        <name>Cu cation</name>
        <dbReference type="ChEBI" id="CHEBI:23378"/>
        <label>1</label>
    </ligand>
</feature>
<dbReference type="EMBL" id="JAAXOW010000003">
    <property type="protein sequence ID" value="NKX93683.1"/>
    <property type="molecule type" value="Genomic_DNA"/>
</dbReference>
<gene>
    <name evidence="17" type="ORF">HF995_10455</name>
</gene>
<dbReference type="InterPro" id="IPR001287">
    <property type="entry name" value="NO2-reductase_Cu"/>
</dbReference>